<dbReference type="EMBL" id="JBHRVA010000003">
    <property type="protein sequence ID" value="MFC3303368.1"/>
    <property type="molecule type" value="Genomic_DNA"/>
</dbReference>
<dbReference type="RefSeq" id="WP_189575862.1">
    <property type="nucleotide sequence ID" value="NZ_BMXU01000002.1"/>
</dbReference>
<dbReference type="InterPro" id="IPR029069">
    <property type="entry name" value="HotDog_dom_sf"/>
</dbReference>
<dbReference type="CDD" id="cd03443">
    <property type="entry name" value="PaaI_thioesterase"/>
    <property type="match status" value="1"/>
</dbReference>
<dbReference type="Gene3D" id="3.10.129.10">
    <property type="entry name" value="Hotdog Thioesterase"/>
    <property type="match status" value="1"/>
</dbReference>
<comment type="caution">
    <text evidence="1">The sequence shown here is derived from an EMBL/GenBank/DDBJ whole genome shotgun (WGS) entry which is preliminary data.</text>
</comment>
<evidence type="ECO:0000313" key="2">
    <source>
        <dbReference type="Proteomes" id="UP001595607"/>
    </source>
</evidence>
<accession>A0ABV7ME86</accession>
<sequence>MSPYDQIREQLSKMVPFARYTGVVIDEITAEKATCHLDQRPEVENHIQSMHAGALFVLGEQASGAAFAGAFLERMMTVRPVAAKADIQYLKIAKGTITATARIRENASGLIGQLDEVGKVQFAVDVSLSDAEGTEVATMTVDWHVKKLS</sequence>
<dbReference type="Proteomes" id="UP001595607">
    <property type="component" value="Unassembled WGS sequence"/>
</dbReference>
<dbReference type="Pfam" id="PF14539">
    <property type="entry name" value="DUF4442"/>
    <property type="match status" value="1"/>
</dbReference>
<evidence type="ECO:0000313" key="1">
    <source>
        <dbReference type="EMBL" id="MFC3303368.1"/>
    </source>
</evidence>
<dbReference type="InterPro" id="IPR027961">
    <property type="entry name" value="DUF4442"/>
</dbReference>
<keyword evidence="2" id="KW-1185">Reference proteome</keyword>
<proteinExistence type="predicted"/>
<gene>
    <name evidence="1" type="ORF">ACFONP_11565</name>
</gene>
<dbReference type="SUPFAM" id="SSF54637">
    <property type="entry name" value="Thioesterase/thiol ester dehydrase-isomerase"/>
    <property type="match status" value="1"/>
</dbReference>
<name>A0ABV7ME86_9PROT</name>
<protein>
    <submittedName>
        <fullName evidence="1">YiiD C-terminal domain-containing protein</fullName>
    </submittedName>
</protein>
<organism evidence="1 2">
    <name type="scientific">Parvularcula lutaonensis</name>
    <dbReference type="NCBI Taxonomy" id="491923"/>
    <lineage>
        <taxon>Bacteria</taxon>
        <taxon>Pseudomonadati</taxon>
        <taxon>Pseudomonadota</taxon>
        <taxon>Alphaproteobacteria</taxon>
        <taxon>Parvularculales</taxon>
        <taxon>Parvularculaceae</taxon>
        <taxon>Parvularcula</taxon>
    </lineage>
</organism>
<reference evidence="2" key="1">
    <citation type="journal article" date="2019" name="Int. J. Syst. Evol. Microbiol.">
        <title>The Global Catalogue of Microorganisms (GCM) 10K type strain sequencing project: providing services to taxonomists for standard genome sequencing and annotation.</title>
        <authorList>
            <consortium name="The Broad Institute Genomics Platform"/>
            <consortium name="The Broad Institute Genome Sequencing Center for Infectious Disease"/>
            <person name="Wu L."/>
            <person name="Ma J."/>
        </authorList>
    </citation>
    <scope>NUCLEOTIDE SEQUENCE [LARGE SCALE GENOMIC DNA]</scope>
    <source>
        <strain evidence="2">KCTC 22245</strain>
    </source>
</reference>